<dbReference type="InterPro" id="IPR014268">
    <property type="entry name" value="GtfB"/>
</dbReference>
<dbReference type="HAMAP" id="MF_01473">
    <property type="entry name" value="GtfB"/>
    <property type="match status" value="1"/>
</dbReference>
<reference evidence="5 6" key="1">
    <citation type="submission" date="2017-08" db="EMBL/GenBank/DDBJ databases">
        <title>Draft genome sequences of 64 type strains of genus Staph aureus.</title>
        <authorList>
            <person name="Cole K."/>
            <person name="Golubchik T."/>
            <person name="Russell J."/>
            <person name="Foster D."/>
            <person name="Llewelyn M."/>
            <person name="Wilson D."/>
            <person name="Crook D."/>
            <person name="Paul J."/>
        </authorList>
    </citation>
    <scope>NUCLEOTIDE SEQUENCE [LARGE SCALE GENOMIC DNA]</scope>
    <source>
        <strain evidence="5 6">DSM 21968</strain>
    </source>
</reference>
<comment type="caution">
    <text evidence="5">The sequence shown here is derived from an EMBL/GenBank/DDBJ whole genome shotgun (WGS) entry which is preliminary data.</text>
</comment>
<comment type="subcellular location">
    <subcellularLocation>
        <location evidence="4">Cell membrane</location>
        <topology evidence="4">Peripheral membrane protein</topology>
    </subcellularLocation>
</comment>
<evidence type="ECO:0000256" key="1">
    <source>
        <dbReference type="ARBA" id="ARBA00004922"/>
    </source>
</evidence>
<sequence length="446" mass="52120">MINLFEHFNNQAQTLYTTLQLAGYEHDTIVLEDNGFLPESFITPYRFFANYEAPKNAKGRYFNQVAVPRYWEVSGNNTEATVKDMGKVRARIRYYKGDKPRIVSHVEWLDNQGRVQYVDHYTQHGIQFAQTVYNLKGEKIFRRYLDQHGMEVIYENFIAKSIIVHWQGKAHHFSDKMQFLQFFIKAMQLDTRGFVINSLGVPFLLSYHFGKPGNDVLFWQEQSGGHVPGNMSAILKGNHTRRYQVVVPDPDEYQVLTQQMTEAERRHVYEAGYIYHYERLNRYKPNIMTMTNSDQLPHLETIVQACPHATFHVGAVTEMSDKLMAMERYDNVKLFPAIEKETVNKLYQSCDIYLDINEGNEIINAVRTAFDYNLLILGYEENAHNTSVTAPENLFTKAEGPESLIQVLKEIQLKRRDFKVRQGYQKQHVHEISVQDFKRVMTQVSK</sequence>
<evidence type="ECO:0000256" key="4">
    <source>
        <dbReference type="HAMAP-Rule" id="MF_01473"/>
    </source>
</evidence>
<dbReference type="OrthoDB" id="2136618at2"/>
<dbReference type="GO" id="GO:0005886">
    <property type="term" value="C:plasma membrane"/>
    <property type="evidence" value="ECO:0007669"/>
    <property type="project" value="UniProtKB-SubCell"/>
</dbReference>
<dbReference type="Proteomes" id="UP000242752">
    <property type="component" value="Unassembled WGS sequence"/>
</dbReference>
<proteinExistence type="inferred from homology"/>
<evidence type="ECO:0000256" key="3">
    <source>
        <dbReference type="ARBA" id="ARBA00023136"/>
    </source>
</evidence>
<keyword evidence="6" id="KW-1185">Reference proteome</keyword>
<comment type="similarity">
    <text evidence="4">Belongs to the GtfB family.</text>
</comment>
<comment type="subunit">
    <text evidence="4">Forms a heterotetramer with 2 subunits each of GtfA and GtfB. Part of the accessory SecA2/SecY2 protein translocation apparatus.</text>
</comment>
<evidence type="ECO:0000313" key="6">
    <source>
        <dbReference type="Proteomes" id="UP000242752"/>
    </source>
</evidence>
<evidence type="ECO:0000313" key="5">
    <source>
        <dbReference type="EMBL" id="PNZ27464.1"/>
    </source>
</evidence>
<accession>A0A2K3YQ72</accession>
<dbReference type="GO" id="GO:0017122">
    <property type="term" value="C:protein N-acetylglucosaminyltransferase complex"/>
    <property type="evidence" value="ECO:0007669"/>
    <property type="project" value="UniProtKB-UniRule"/>
</dbReference>
<gene>
    <name evidence="4 5" type="primary">gtfB</name>
    <name evidence="5" type="ORF">CD122_06495</name>
</gene>
<dbReference type="UniPathway" id="UPA00378"/>
<keyword evidence="3 4" id="KW-0472">Membrane</keyword>
<comment type="pathway">
    <text evidence="1 4">Protein modification; protein glycosylation.</text>
</comment>
<evidence type="ECO:0000256" key="2">
    <source>
        <dbReference type="ARBA" id="ARBA00022475"/>
    </source>
</evidence>
<dbReference type="GO" id="GO:0031647">
    <property type="term" value="P:regulation of protein stability"/>
    <property type="evidence" value="ECO:0007669"/>
    <property type="project" value="UniProtKB-UniRule"/>
</dbReference>
<name>A0A2K3YQ72_9STAP</name>
<dbReference type="EMBL" id="PPRF01000037">
    <property type="protein sequence ID" value="PNZ27464.1"/>
    <property type="molecule type" value="Genomic_DNA"/>
</dbReference>
<protein>
    <recommendedName>
        <fullName evidence="4">UDP-N-acetylglucosamine--peptide N-acetylglucosaminyltransferase stabilizing protein GtfB</fullName>
    </recommendedName>
    <alternativeName>
        <fullName evidence="4">Glycosyltransferase stabilizing protein GtfB</fullName>
    </alternativeName>
</protein>
<dbReference type="RefSeq" id="WP_103358184.1">
    <property type="nucleotide sequence ID" value="NZ_CP113107.1"/>
</dbReference>
<keyword evidence="2 4" id="KW-1003">Cell membrane</keyword>
<organism evidence="5 6">
    <name type="scientific">Staphylococcus rostri</name>
    <dbReference type="NCBI Taxonomy" id="522262"/>
    <lineage>
        <taxon>Bacteria</taxon>
        <taxon>Bacillati</taxon>
        <taxon>Bacillota</taxon>
        <taxon>Bacilli</taxon>
        <taxon>Bacillales</taxon>
        <taxon>Staphylococcaceae</taxon>
        <taxon>Staphylococcus</taxon>
    </lineage>
</organism>
<comment type="function">
    <text evidence="4">Required for polymorphic O-glycosylation of the serine-rich repeat protein in this bacteria. A stabilizing protein that is part of the accessory SecA2/SecY2 system specifically required to export serine-rich repeat cell wall proteins usually encoded upstream in the same operon. The GtfA-GtfB complex adds GlcNAc from UDP-GlcNAc to the substrate protein, attaching the first sugar residue. Stabilizes the glycosylation activity of GtfA. Has no N-acetylglucosaminyl transferase activity on its own.</text>
</comment>
<dbReference type="NCBIfam" id="TIGR02919">
    <property type="entry name" value="accessory Sec system glycosylation chaperone GtfB"/>
    <property type="match status" value="1"/>
</dbReference>
<dbReference type="AlphaFoldDB" id="A0A2K3YQ72"/>